<keyword evidence="6" id="KW-1185">Reference proteome</keyword>
<dbReference type="InterPro" id="IPR018389">
    <property type="entry name" value="DctP_fam"/>
</dbReference>
<gene>
    <name evidence="5" type="ORF">ACFOHL_16210</name>
</gene>
<organism evidence="5 6">
    <name type="scientific">Agaribacter flavus</name>
    <dbReference type="NCBI Taxonomy" id="1902781"/>
    <lineage>
        <taxon>Bacteria</taxon>
        <taxon>Pseudomonadati</taxon>
        <taxon>Pseudomonadota</taxon>
        <taxon>Gammaproteobacteria</taxon>
        <taxon>Alteromonadales</taxon>
        <taxon>Alteromonadaceae</taxon>
        <taxon>Agaribacter</taxon>
    </lineage>
</organism>
<protein>
    <submittedName>
        <fullName evidence="5">Sialic acid TRAP transporter substrate-binding protein SiaP</fullName>
    </submittedName>
</protein>
<reference evidence="6" key="1">
    <citation type="journal article" date="2019" name="Int. J. Syst. Evol. Microbiol.">
        <title>The Global Catalogue of Microorganisms (GCM) 10K type strain sequencing project: providing services to taxonomists for standard genome sequencing and annotation.</title>
        <authorList>
            <consortium name="The Broad Institute Genomics Platform"/>
            <consortium name="The Broad Institute Genome Sequencing Center for Infectious Disease"/>
            <person name="Wu L."/>
            <person name="Ma J."/>
        </authorList>
    </citation>
    <scope>NUCLEOTIDE SEQUENCE [LARGE SCALE GENOMIC DNA]</scope>
    <source>
        <strain evidence="6">KCTC 52473</strain>
    </source>
</reference>
<dbReference type="PANTHER" id="PTHR33376:SF4">
    <property type="entry name" value="SIALIC ACID-BINDING PERIPLASMIC PROTEIN SIAP"/>
    <property type="match status" value="1"/>
</dbReference>
<comment type="caution">
    <text evidence="5">The sequence shown here is derived from an EMBL/GenBank/DDBJ whole genome shotgun (WGS) entry which is preliminary data.</text>
</comment>
<name>A0ABV7FS35_9ALTE</name>
<dbReference type="InterPro" id="IPR038404">
    <property type="entry name" value="TRAP_DctP_sf"/>
</dbReference>
<keyword evidence="3" id="KW-0813">Transport</keyword>
<evidence type="ECO:0000313" key="6">
    <source>
        <dbReference type="Proteomes" id="UP001595478"/>
    </source>
</evidence>
<evidence type="ECO:0000256" key="2">
    <source>
        <dbReference type="ARBA" id="ARBA00009023"/>
    </source>
</evidence>
<keyword evidence="4" id="KW-0732">Signal</keyword>
<dbReference type="Proteomes" id="UP001595478">
    <property type="component" value="Unassembled WGS sequence"/>
</dbReference>
<dbReference type="EMBL" id="JBHRSW010000047">
    <property type="protein sequence ID" value="MFC3123167.1"/>
    <property type="molecule type" value="Genomic_DNA"/>
</dbReference>
<evidence type="ECO:0000313" key="5">
    <source>
        <dbReference type="EMBL" id="MFC3123167.1"/>
    </source>
</evidence>
<dbReference type="NCBIfam" id="TIGR00787">
    <property type="entry name" value="dctP"/>
    <property type="match status" value="1"/>
</dbReference>
<dbReference type="PANTHER" id="PTHR33376">
    <property type="match status" value="1"/>
</dbReference>
<evidence type="ECO:0000256" key="3">
    <source>
        <dbReference type="ARBA" id="ARBA00022448"/>
    </source>
</evidence>
<dbReference type="CDD" id="cd13672">
    <property type="entry name" value="PBP2_TRAP_Siap"/>
    <property type="match status" value="1"/>
</dbReference>
<proteinExistence type="inferred from homology"/>
<sequence length="318" mass="36277">MSFQASAESEDANPDSIDTRIIRWAHVYEPSHPLHKWALWTSEQIFERTAGRYKIEVYPSSSLGKEGHINQSLSLGSLDIIYTGTSFASQLYKPLGLSEMPYIFEDYQHWRRFIQSEVFAKISKEYEQLSGGNLIVSSSYYGERHLTANRPVTSPEHIEGLKIRVPGAAVYQLFPLSLGAKPSPISFSEVYLAIQQGVVDSQENPLPTIKAKKFYEVQSHINLTGHILGSILAVVSGRTWAELSADDRKIFREVLNLAAEKTSEEVRFNEQNLSSWFEKQGVTINQVDREAFRQKVLKFYEHTTFSYDRDIYARIQAL</sequence>
<dbReference type="RefSeq" id="WP_376921282.1">
    <property type="nucleotide sequence ID" value="NZ_JBHRSW010000047.1"/>
</dbReference>
<dbReference type="InterPro" id="IPR004682">
    <property type="entry name" value="TRAP_DctP"/>
</dbReference>
<accession>A0ABV7FS35</accession>
<dbReference type="Pfam" id="PF03480">
    <property type="entry name" value="DctP"/>
    <property type="match status" value="1"/>
</dbReference>
<evidence type="ECO:0000256" key="1">
    <source>
        <dbReference type="ARBA" id="ARBA00004196"/>
    </source>
</evidence>
<comment type="subcellular location">
    <subcellularLocation>
        <location evidence="1">Cell envelope</location>
    </subcellularLocation>
</comment>
<dbReference type="NCBIfam" id="NF037995">
    <property type="entry name" value="TRAP_S1"/>
    <property type="match status" value="1"/>
</dbReference>
<evidence type="ECO:0000256" key="4">
    <source>
        <dbReference type="ARBA" id="ARBA00022729"/>
    </source>
</evidence>
<dbReference type="Gene3D" id="3.40.190.170">
    <property type="entry name" value="Bacterial extracellular solute-binding protein, family 7"/>
    <property type="match status" value="1"/>
</dbReference>
<dbReference type="PIRSF" id="PIRSF006470">
    <property type="entry name" value="DctB"/>
    <property type="match status" value="1"/>
</dbReference>
<comment type="similarity">
    <text evidence="2">Belongs to the bacterial solute-binding protein 7 family.</text>
</comment>